<feature type="compositionally biased region" description="Pro residues" evidence="1">
    <location>
        <begin position="101"/>
        <end position="110"/>
    </location>
</feature>
<feature type="domain" description="Ig-like" evidence="2">
    <location>
        <begin position="111"/>
        <end position="148"/>
    </location>
</feature>
<sequence>MTAMLCYVMLRWDNICDEDYLRAHHLLASVLLLLLYKHTLSSRPRIFTSPNLHDPAYSYSSPSESPPSLAHFSPLPPPPSPNTSIKLPHPFPNTSDENSFPPRPAPSPVPPKTVNIHLPEVPLVAGQRTRLECVALGAHPSAILTWTKALRGSAAPLRAPRRGSGSPLAGKLVTSHGFSESHLKEEEVGT</sequence>
<evidence type="ECO:0000313" key="3">
    <source>
        <dbReference type="EMBL" id="MPC23194.1"/>
    </source>
</evidence>
<dbReference type="Proteomes" id="UP000324222">
    <property type="component" value="Unassembled WGS sequence"/>
</dbReference>
<accession>A0A5B7DQ85</accession>
<proteinExistence type="predicted"/>
<feature type="compositionally biased region" description="Basic and acidic residues" evidence="1">
    <location>
        <begin position="179"/>
        <end position="190"/>
    </location>
</feature>
<feature type="compositionally biased region" description="Low complexity" evidence="1">
    <location>
        <begin position="57"/>
        <end position="73"/>
    </location>
</feature>
<dbReference type="InterPro" id="IPR036179">
    <property type="entry name" value="Ig-like_dom_sf"/>
</dbReference>
<dbReference type="PROSITE" id="PS50835">
    <property type="entry name" value="IG_LIKE"/>
    <property type="match status" value="1"/>
</dbReference>
<dbReference type="InterPro" id="IPR007110">
    <property type="entry name" value="Ig-like_dom"/>
</dbReference>
<dbReference type="EMBL" id="VSRR010001177">
    <property type="protein sequence ID" value="MPC23194.1"/>
    <property type="molecule type" value="Genomic_DNA"/>
</dbReference>
<protein>
    <recommendedName>
        <fullName evidence="2">Ig-like domain-containing protein</fullName>
    </recommendedName>
</protein>
<dbReference type="AlphaFoldDB" id="A0A5B7DQ85"/>
<feature type="region of interest" description="Disordered" evidence="1">
    <location>
        <begin position="157"/>
        <end position="190"/>
    </location>
</feature>
<gene>
    <name evidence="3" type="ORF">E2C01_016233</name>
</gene>
<comment type="caution">
    <text evidence="3">The sequence shown here is derived from an EMBL/GenBank/DDBJ whole genome shotgun (WGS) entry which is preliminary data.</text>
</comment>
<name>A0A5B7DQ85_PORTR</name>
<evidence type="ECO:0000256" key="1">
    <source>
        <dbReference type="SAM" id="MobiDB-lite"/>
    </source>
</evidence>
<evidence type="ECO:0000259" key="2">
    <source>
        <dbReference type="PROSITE" id="PS50835"/>
    </source>
</evidence>
<dbReference type="OrthoDB" id="6434226at2759"/>
<organism evidence="3 4">
    <name type="scientific">Portunus trituberculatus</name>
    <name type="common">Swimming crab</name>
    <name type="synonym">Neptunus trituberculatus</name>
    <dbReference type="NCBI Taxonomy" id="210409"/>
    <lineage>
        <taxon>Eukaryota</taxon>
        <taxon>Metazoa</taxon>
        <taxon>Ecdysozoa</taxon>
        <taxon>Arthropoda</taxon>
        <taxon>Crustacea</taxon>
        <taxon>Multicrustacea</taxon>
        <taxon>Malacostraca</taxon>
        <taxon>Eumalacostraca</taxon>
        <taxon>Eucarida</taxon>
        <taxon>Decapoda</taxon>
        <taxon>Pleocyemata</taxon>
        <taxon>Brachyura</taxon>
        <taxon>Eubrachyura</taxon>
        <taxon>Portunoidea</taxon>
        <taxon>Portunidae</taxon>
        <taxon>Portuninae</taxon>
        <taxon>Portunus</taxon>
    </lineage>
</organism>
<reference evidence="3 4" key="1">
    <citation type="submission" date="2019-05" db="EMBL/GenBank/DDBJ databases">
        <title>Another draft genome of Portunus trituberculatus and its Hox gene families provides insights of decapod evolution.</title>
        <authorList>
            <person name="Jeong J.-H."/>
            <person name="Song I."/>
            <person name="Kim S."/>
            <person name="Choi T."/>
            <person name="Kim D."/>
            <person name="Ryu S."/>
            <person name="Kim W."/>
        </authorList>
    </citation>
    <scope>NUCLEOTIDE SEQUENCE [LARGE SCALE GENOMIC DNA]</scope>
    <source>
        <tissue evidence="3">Muscle</tissue>
    </source>
</reference>
<dbReference type="SUPFAM" id="SSF48726">
    <property type="entry name" value="Immunoglobulin"/>
    <property type="match status" value="1"/>
</dbReference>
<keyword evidence="4" id="KW-1185">Reference proteome</keyword>
<feature type="region of interest" description="Disordered" evidence="1">
    <location>
        <begin position="57"/>
        <end position="110"/>
    </location>
</feature>
<evidence type="ECO:0000313" key="4">
    <source>
        <dbReference type="Proteomes" id="UP000324222"/>
    </source>
</evidence>